<dbReference type="AlphaFoldDB" id="A0AA46TK99"/>
<keyword evidence="3" id="KW-1185">Reference proteome</keyword>
<gene>
    <name evidence="2" type="ORF">L0C25_05100</name>
</gene>
<sequence length="163" mass="17839">MNVDWRRRAAAAVLVTAVALGGLVVIGDGIDPIALAVLAFCGFSVGWLATDVFAVVDSRMRGIADAPAAGPRRGGDMRTTRWSRRLGEIGRAGFDDSWLWRDLVQLVDDRLLRFHDIDRAADPAAAANVLGPRLATFVREPPPTRQFARRDYLDAIVTEIEDL</sequence>
<keyword evidence="1" id="KW-0812">Transmembrane</keyword>
<feature type="transmembrane region" description="Helical" evidence="1">
    <location>
        <begin position="33"/>
        <end position="56"/>
    </location>
</feature>
<organism evidence="2 3">
    <name type="scientific">Solicola gregarius</name>
    <dbReference type="NCBI Taxonomy" id="2908642"/>
    <lineage>
        <taxon>Bacteria</taxon>
        <taxon>Bacillati</taxon>
        <taxon>Actinomycetota</taxon>
        <taxon>Actinomycetes</taxon>
        <taxon>Propionibacteriales</taxon>
        <taxon>Nocardioidaceae</taxon>
        <taxon>Solicola</taxon>
    </lineage>
</organism>
<reference evidence="2" key="1">
    <citation type="submission" date="2022-01" db="EMBL/GenBank/DDBJ databases">
        <title>Nocardioidaceae gen. sp. A5X3R13.</title>
        <authorList>
            <person name="Lopez Marin M.A."/>
            <person name="Uhlik O."/>
        </authorList>
    </citation>
    <scope>NUCLEOTIDE SEQUENCE</scope>
    <source>
        <strain evidence="2">A5X3R13</strain>
    </source>
</reference>
<evidence type="ECO:0000256" key="1">
    <source>
        <dbReference type="SAM" id="Phobius"/>
    </source>
</evidence>
<evidence type="ECO:0000313" key="2">
    <source>
        <dbReference type="EMBL" id="UYM06454.1"/>
    </source>
</evidence>
<protein>
    <submittedName>
        <fullName evidence="2">Uncharacterized protein</fullName>
    </submittedName>
</protein>
<keyword evidence="1" id="KW-1133">Transmembrane helix</keyword>
<proteinExistence type="predicted"/>
<dbReference type="EMBL" id="CP094970">
    <property type="protein sequence ID" value="UYM06454.1"/>
    <property type="molecule type" value="Genomic_DNA"/>
</dbReference>
<evidence type="ECO:0000313" key="3">
    <source>
        <dbReference type="Proteomes" id="UP001164390"/>
    </source>
</evidence>
<accession>A0AA46TK99</accession>
<dbReference type="KEGG" id="sgrg:L0C25_05100"/>
<dbReference type="RefSeq" id="WP_271635359.1">
    <property type="nucleotide sequence ID" value="NZ_CP094970.1"/>
</dbReference>
<name>A0AA46TK99_9ACTN</name>
<dbReference type="Proteomes" id="UP001164390">
    <property type="component" value="Chromosome"/>
</dbReference>
<keyword evidence="1" id="KW-0472">Membrane</keyword>
<feature type="transmembrane region" description="Helical" evidence="1">
    <location>
        <begin position="9"/>
        <end position="27"/>
    </location>
</feature>